<evidence type="ECO:0000313" key="2">
    <source>
        <dbReference type="Proteomes" id="UP000230607"/>
    </source>
</evidence>
<gene>
    <name evidence="1" type="ORF">NCS_30450</name>
</gene>
<name>A0A2H1FIL9_9ARCH</name>
<dbReference type="RefSeq" id="WP_157928348.1">
    <property type="nucleotide sequence ID" value="NZ_LT841358.1"/>
</dbReference>
<keyword evidence="2" id="KW-1185">Reference proteome</keyword>
<dbReference type="EMBL" id="LT841358">
    <property type="protein sequence ID" value="SMH72610.1"/>
    <property type="molecule type" value="Genomic_DNA"/>
</dbReference>
<accession>A0A2H1FIL9</accession>
<reference evidence="2" key="1">
    <citation type="submission" date="2017-03" db="EMBL/GenBank/DDBJ databases">
        <authorList>
            <person name="Herbold C."/>
        </authorList>
    </citation>
    <scope>NUCLEOTIDE SEQUENCE [LARGE SCALE GENOMIC DNA]</scope>
</reference>
<organism evidence="1 2">
    <name type="scientific">Candidatus Nitrosotalea okcheonensis</name>
    <dbReference type="NCBI Taxonomy" id="1903276"/>
    <lineage>
        <taxon>Archaea</taxon>
        <taxon>Nitrososphaerota</taxon>
        <taxon>Nitrososphaeria</taxon>
        <taxon>Nitrosotaleales</taxon>
        <taxon>Nitrosotaleaceae</taxon>
        <taxon>Nitrosotalea</taxon>
    </lineage>
</organism>
<dbReference type="AlphaFoldDB" id="A0A2H1FIL9"/>
<evidence type="ECO:0000313" key="1">
    <source>
        <dbReference type="EMBL" id="SMH72610.1"/>
    </source>
</evidence>
<protein>
    <submittedName>
        <fullName evidence="1">Uncharacterized protein</fullName>
    </submittedName>
</protein>
<dbReference type="Proteomes" id="UP000230607">
    <property type="component" value="Chromosome 1"/>
</dbReference>
<sequence>MLSPQEEGLEILKVLDQYFPKRFEGKDSIQWLHRFSNHKKQDEWAAFFFQDYSFPLLTKFLGGWKGPRITNSSRFDYQREYAWDLKLKANHNVKGKPLDWAPLNDIRSTERVIGQESGIGLVIANVDFTYDKDGSLRKWRNKLEGSKRTGGKGTHVLKKAGNVTDLKAVFIPNMREIKNAITDGWIGIFKQGKNSNGKPREPKYQIKISSVPSKFIINL</sequence>
<proteinExistence type="predicted"/>